<evidence type="ECO:0000313" key="5">
    <source>
        <dbReference type="EMBL" id="MBD7959936.1"/>
    </source>
</evidence>
<dbReference type="PANTHER" id="PTHR30332:SF17">
    <property type="entry name" value="TYPE IV PILIATION SYSTEM PROTEIN DR_0774-RELATED"/>
    <property type="match status" value="1"/>
</dbReference>
<dbReference type="Pfam" id="PF13629">
    <property type="entry name" value="T2SS-T3SS_pil_N"/>
    <property type="match status" value="1"/>
</dbReference>
<dbReference type="PANTHER" id="PTHR30332">
    <property type="entry name" value="PROBABLE GENERAL SECRETION PATHWAY PROTEIN D"/>
    <property type="match status" value="1"/>
</dbReference>
<organism evidence="5 6">
    <name type="scientific">Comamonas avium</name>
    <dbReference type="NCBI Taxonomy" id="2762231"/>
    <lineage>
        <taxon>Bacteria</taxon>
        <taxon>Pseudomonadati</taxon>
        <taxon>Pseudomonadota</taxon>
        <taxon>Betaproteobacteria</taxon>
        <taxon>Burkholderiales</taxon>
        <taxon>Comamonadaceae</taxon>
        <taxon>Comamonas</taxon>
    </lineage>
</organism>
<dbReference type="InterPro" id="IPR001775">
    <property type="entry name" value="GspD/PilQ"/>
</dbReference>
<keyword evidence="2" id="KW-0732">Signal</keyword>
<dbReference type="RefSeq" id="WP_191722360.1">
    <property type="nucleotide sequence ID" value="NZ_JACSQK010000003.1"/>
</dbReference>
<gene>
    <name evidence="5" type="ORF">H9646_05545</name>
</gene>
<feature type="signal peptide" evidence="2">
    <location>
        <begin position="1"/>
        <end position="25"/>
    </location>
</feature>
<protein>
    <submittedName>
        <fullName evidence="5">Pilus assembly protein N-terminal domain-containing protein</fullName>
    </submittedName>
</protein>
<evidence type="ECO:0000259" key="3">
    <source>
        <dbReference type="Pfam" id="PF00263"/>
    </source>
</evidence>
<dbReference type="InterPro" id="IPR004846">
    <property type="entry name" value="T2SS/T3SS_dom"/>
</dbReference>
<comment type="caution">
    <text evidence="5">The sequence shown here is derived from an EMBL/GenBank/DDBJ whole genome shotgun (WGS) entry which is preliminary data.</text>
</comment>
<dbReference type="InterPro" id="IPR032789">
    <property type="entry name" value="T2SS-T3SS_pil_N"/>
</dbReference>
<keyword evidence="6" id="KW-1185">Reference proteome</keyword>
<proteinExistence type="inferred from homology"/>
<dbReference type="EMBL" id="JACSQK010000003">
    <property type="protein sequence ID" value="MBD7959936.1"/>
    <property type="molecule type" value="Genomic_DNA"/>
</dbReference>
<accession>A0ABR8S8X0</accession>
<evidence type="ECO:0000256" key="1">
    <source>
        <dbReference type="RuleBase" id="RU004003"/>
    </source>
</evidence>
<feature type="domain" description="Type II/III secretion system secretin-like" evidence="3">
    <location>
        <begin position="231"/>
        <end position="391"/>
    </location>
</feature>
<comment type="similarity">
    <text evidence="1">Belongs to the bacterial secretin family.</text>
</comment>
<sequence length="435" mass="46194">MNQKNWETYLLMPMLLWSLSSSTHAQVMQEREVVMGVQQHLDFPQGIQRIAIADDAVVNVAVERAQGAGNPARLLLTPLKPGTTSLMVWGIKEDKPRSWLLNVSPSVQMRRSKYEELTEMALREAALKPAAGAAGAAINASEVVHKSNVVQVDVKVVELNKNRLQQAGLNIFSTAANSQGFSFGLLSPGVAGNPNFAGGALQGITASPFSQAFGLLMNFGKANIGVNLGMLEGSGMARVLAEPSLLAISGQSANFLAGGEVPIPVAQGNGAINIEYKSYGVGLTVSPTVLDNQRIVLKVAPESSELDYANAVTLQSVSVPALTVRKADTTVELGDGESFVIGGLVSQSTNSSINRVPFLSEIPILGMMFKRQEFSRKERELVIVVTPRLVRPIAANTSLAAHMPGAAQAQQATSNFWSKYLGPTGGSDQVPGFSQ</sequence>
<dbReference type="Pfam" id="PF00263">
    <property type="entry name" value="Secretin"/>
    <property type="match status" value="1"/>
</dbReference>
<evidence type="ECO:0000313" key="6">
    <source>
        <dbReference type="Proteomes" id="UP000634919"/>
    </source>
</evidence>
<dbReference type="Proteomes" id="UP000634919">
    <property type="component" value="Unassembled WGS sequence"/>
</dbReference>
<feature type="chain" id="PRO_5046422934" evidence="2">
    <location>
        <begin position="26"/>
        <end position="435"/>
    </location>
</feature>
<evidence type="ECO:0000259" key="4">
    <source>
        <dbReference type="Pfam" id="PF13629"/>
    </source>
</evidence>
<reference evidence="5 6" key="1">
    <citation type="submission" date="2020-08" db="EMBL/GenBank/DDBJ databases">
        <title>A Genomic Blueprint of the Chicken Gut Microbiome.</title>
        <authorList>
            <person name="Gilroy R."/>
            <person name="Ravi A."/>
            <person name="Getino M."/>
            <person name="Pursley I."/>
            <person name="Horton D.L."/>
            <person name="Alikhan N.-F."/>
            <person name="Baker D."/>
            <person name="Gharbi K."/>
            <person name="Hall N."/>
            <person name="Watson M."/>
            <person name="Adriaenssens E.M."/>
            <person name="Foster-Nyarko E."/>
            <person name="Jarju S."/>
            <person name="Secka A."/>
            <person name="Antonio M."/>
            <person name="Oren A."/>
            <person name="Chaudhuri R."/>
            <person name="La Ragione R.M."/>
            <person name="Hildebrand F."/>
            <person name="Pallen M.J."/>
        </authorList>
    </citation>
    <scope>NUCLEOTIDE SEQUENCE [LARGE SCALE GENOMIC DNA]</scope>
    <source>
        <strain evidence="5 6">Sa2CVA6</strain>
    </source>
</reference>
<dbReference type="InterPro" id="IPR050810">
    <property type="entry name" value="Bact_Secretion_Sys_Channel"/>
</dbReference>
<evidence type="ECO:0000256" key="2">
    <source>
        <dbReference type="SAM" id="SignalP"/>
    </source>
</evidence>
<dbReference type="PRINTS" id="PR00811">
    <property type="entry name" value="BCTERIALGSPD"/>
</dbReference>
<name>A0ABR8S8X0_9BURK</name>
<feature type="domain" description="Pilus formation protein N-terminal" evidence="4">
    <location>
        <begin position="32"/>
        <end position="104"/>
    </location>
</feature>